<organism evidence="7 8">
    <name type="scientific">Candidatus Nealsonbacteria bacterium RIFCSPHIGHO2_01_FULL_38_55</name>
    <dbReference type="NCBI Taxonomy" id="1801664"/>
    <lineage>
        <taxon>Bacteria</taxon>
        <taxon>Candidatus Nealsoniibacteriota</taxon>
    </lineage>
</organism>
<comment type="caution">
    <text evidence="4">Lacks conserved residue(s) required for the propagation of feature annotation.</text>
</comment>
<accession>A0A1G2E211</accession>
<dbReference type="Proteomes" id="UP000177360">
    <property type="component" value="Unassembled WGS sequence"/>
</dbReference>
<dbReference type="GO" id="GO:0032153">
    <property type="term" value="C:cell division site"/>
    <property type="evidence" value="ECO:0007669"/>
    <property type="project" value="UniProtKB-UniRule"/>
</dbReference>
<dbReference type="SMART" id="SM00864">
    <property type="entry name" value="Tubulin"/>
    <property type="match status" value="1"/>
</dbReference>
<dbReference type="SUPFAM" id="SSF52490">
    <property type="entry name" value="Tubulin nucleotide-binding domain-like"/>
    <property type="match status" value="1"/>
</dbReference>
<evidence type="ECO:0000256" key="3">
    <source>
        <dbReference type="ARBA" id="ARBA00023134"/>
    </source>
</evidence>
<dbReference type="EMBL" id="MHLZ01000038">
    <property type="protein sequence ID" value="OGZ19291.1"/>
    <property type="molecule type" value="Genomic_DNA"/>
</dbReference>
<comment type="similarity">
    <text evidence="1 4">Belongs to the FtsZ family.</text>
</comment>
<keyword evidence="4" id="KW-0132">Cell division</keyword>
<feature type="domain" description="Tubulin/FtsZ 2-layer sandwich" evidence="6">
    <location>
        <begin position="255"/>
        <end position="382"/>
    </location>
</feature>
<dbReference type="GO" id="GO:0043093">
    <property type="term" value="P:FtsZ-dependent cytokinesis"/>
    <property type="evidence" value="ECO:0007669"/>
    <property type="project" value="UniProtKB-UniRule"/>
</dbReference>
<proteinExistence type="inferred from homology"/>
<evidence type="ECO:0000256" key="1">
    <source>
        <dbReference type="ARBA" id="ARBA00009690"/>
    </source>
</evidence>
<dbReference type="InterPro" id="IPR000158">
    <property type="entry name" value="Cell_div_FtsZ"/>
</dbReference>
<dbReference type="InterPro" id="IPR036525">
    <property type="entry name" value="Tubulin/FtsZ_GTPase_sf"/>
</dbReference>
<keyword evidence="2 4" id="KW-0547">Nucleotide-binding</keyword>
<dbReference type="PANTHER" id="PTHR30314">
    <property type="entry name" value="CELL DIVISION PROTEIN FTSZ-RELATED"/>
    <property type="match status" value="1"/>
</dbReference>
<keyword evidence="4" id="KW-0717">Septation</keyword>
<feature type="binding site" evidence="4">
    <location>
        <position position="235"/>
    </location>
    <ligand>
        <name>GTP</name>
        <dbReference type="ChEBI" id="CHEBI:37565"/>
    </ligand>
</feature>
<evidence type="ECO:0000313" key="8">
    <source>
        <dbReference type="Proteomes" id="UP000177360"/>
    </source>
</evidence>
<dbReference type="InterPro" id="IPR018316">
    <property type="entry name" value="Tubulin/FtsZ_2-layer-sand-dom"/>
</dbReference>
<dbReference type="CDD" id="cd02201">
    <property type="entry name" value="FtsZ_type1"/>
    <property type="match status" value="1"/>
</dbReference>
<name>A0A1G2E211_9BACT</name>
<comment type="caution">
    <text evidence="7">The sequence shown here is derived from an EMBL/GenBank/DDBJ whole genome shotgun (WGS) entry which is preliminary data.</text>
</comment>
<dbReference type="Pfam" id="PF12327">
    <property type="entry name" value="FtsZ_C"/>
    <property type="match status" value="1"/>
</dbReference>
<dbReference type="Gene3D" id="3.40.50.1440">
    <property type="entry name" value="Tubulin/FtsZ, GTPase domain"/>
    <property type="match status" value="1"/>
</dbReference>
<dbReference type="GO" id="GO:0003924">
    <property type="term" value="F:GTPase activity"/>
    <property type="evidence" value="ECO:0007669"/>
    <property type="project" value="UniProtKB-UniRule"/>
</dbReference>
<dbReference type="GO" id="GO:0000917">
    <property type="term" value="P:division septum assembly"/>
    <property type="evidence" value="ECO:0007669"/>
    <property type="project" value="UniProtKB-KW"/>
</dbReference>
<keyword evidence="3 4" id="KW-0342">GTP-binding</keyword>
<dbReference type="GO" id="GO:0051258">
    <property type="term" value="P:protein polymerization"/>
    <property type="evidence" value="ECO:0007669"/>
    <property type="project" value="UniProtKB-UniRule"/>
</dbReference>
<feature type="binding site" evidence="4">
    <location>
        <position position="187"/>
    </location>
    <ligand>
        <name>GTP</name>
        <dbReference type="ChEBI" id="CHEBI:37565"/>
    </ligand>
</feature>
<comment type="subunit">
    <text evidence="4">Homodimer. Polymerizes to form a dynamic ring structure in a strictly GTP-dependent manner. Interacts directly with several other division proteins.</text>
</comment>
<dbReference type="GO" id="GO:0005737">
    <property type="term" value="C:cytoplasm"/>
    <property type="evidence" value="ECO:0007669"/>
    <property type="project" value="UniProtKB-SubCell"/>
</dbReference>
<dbReference type="AlphaFoldDB" id="A0A1G2E211"/>
<dbReference type="InterPro" id="IPR008280">
    <property type="entry name" value="Tub_FtsZ_C"/>
</dbReference>
<reference evidence="7 8" key="1">
    <citation type="journal article" date="2016" name="Nat. Commun.">
        <title>Thousands of microbial genomes shed light on interconnected biogeochemical processes in an aquifer system.</title>
        <authorList>
            <person name="Anantharaman K."/>
            <person name="Brown C.T."/>
            <person name="Hug L.A."/>
            <person name="Sharon I."/>
            <person name="Castelle C.J."/>
            <person name="Probst A.J."/>
            <person name="Thomas B.C."/>
            <person name="Singh A."/>
            <person name="Wilkins M.J."/>
            <person name="Karaoz U."/>
            <person name="Brodie E.L."/>
            <person name="Williams K.H."/>
            <person name="Hubbard S.S."/>
            <person name="Banfield J.F."/>
        </authorList>
    </citation>
    <scope>NUCLEOTIDE SEQUENCE [LARGE SCALE GENOMIC DNA]</scope>
</reference>
<feature type="domain" description="Tubulin/FtsZ GTPase" evidence="5">
    <location>
        <begin position="61"/>
        <end position="253"/>
    </location>
</feature>
<evidence type="ECO:0000256" key="2">
    <source>
        <dbReference type="ARBA" id="ARBA00022741"/>
    </source>
</evidence>
<dbReference type="InterPro" id="IPR003008">
    <property type="entry name" value="Tubulin_FtsZ_GTPase"/>
</dbReference>
<comment type="function">
    <text evidence="4">Essential cell division protein that forms a contractile ring structure (Z ring) at the future cell division site. The regulation of the ring assembly controls the timing and the location of cell division. One of the functions of the FtsZ ring is to recruit other cell division proteins to the septum to produce a new cell wall between the dividing cells. Binds GTP and shows GTPase activity.</text>
</comment>
<dbReference type="PANTHER" id="PTHR30314:SF3">
    <property type="entry name" value="MITOCHONDRIAL DIVISION PROTEIN FSZA"/>
    <property type="match status" value="1"/>
</dbReference>
<sequence length="503" mass="55862">MKKKRVKPVKKIKNIKKAKSRKSALVKHIQGKGNIPQDSIRLPLVEPEKKIRADNNFHKPKIRIVGIGGGAGSIISEIIFKVKWADFVVANTDARALSSISRKAKKFQFGQELTKGLGTGMNPAIGELASQNEKEKIKKIFEGQDLCIILACLGGGTSSGAAPVFAKISKDCGCLSFGIFTLPFEFEGEKKMEIAKQSLDKIKPCLNVYSVIPNERIFKIIEKNAPLKTALSAINDKLSENIEGLIGMIHSPGLINIDFADLRAVLVGRGKLAYLNMAEIGKIGENIVQEDGASEENRAEKIISDSLYSYNIKGAKGILYNIIGGKDLRLAEVSQMSEMIFKSINKNAKIIFGINQCQKERDKVKIAILAVGCGPKNVLTGLLPESQTISQERNILKNMAVRAVSFRKKMSLKKRAVFVGKQAEKKEDRRFATEEKREKRLLSENRGQLLHEKEKLIQITSKGIIDGKIRRNALQLKKEADEEQKELTDQDMMLETPAILRKK</sequence>
<dbReference type="Pfam" id="PF00091">
    <property type="entry name" value="Tubulin"/>
    <property type="match status" value="1"/>
</dbReference>
<evidence type="ECO:0000313" key="7">
    <source>
        <dbReference type="EMBL" id="OGZ19291.1"/>
    </source>
</evidence>
<evidence type="ECO:0000256" key="4">
    <source>
        <dbReference type="HAMAP-Rule" id="MF_00909"/>
    </source>
</evidence>
<dbReference type="SUPFAM" id="SSF55307">
    <property type="entry name" value="Tubulin C-terminal domain-like"/>
    <property type="match status" value="1"/>
</dbReference>
<evidence type="ECO:0000259" key="6">
    <source>
        <dbReference type="SMART" id="SM00865"/>
    </source>
</evidence>
<gene>
    <name evidence="4" type="primary">ftsZ</name>
    <name evidence="7" type="ORF">A2626_01625</name>
</gene>
<dbReference type="InterPro" id="IPR024757">
    <property type="entry name" value="FtsZ_C"/>
</dbReference>
<keyword evidence="4" id="KW-0963">Cytoplasm</keyword>
<protein>
    <recommendedName>
        <fullName evidence="4">Cell division protein FtsZ</fullName>
    </recommendedName>
</protein>
<dbReference type="PRINTS" id="PR00423">
    <property type="entry name" value="CELLDVISFTSZ"/>
</dbReference>
<dbReference type="SMART" id="SM00865">
    <property type="entry name" value="Tubulin_C"/>
    <property type="match status" value="1"/>
</dbReference>
<evidence type="ECO:0000259" key="5">
    <source>
        <dbReference type="SMART" id="SM00864"/>
    </source>
</evidence>
<dbReference type="HAMAP" id="MF_00909">
    <property type="entry name" value="FtsZ"/>
    <property type="match status" value="1"/>
</dbReference>
<comment type="subcellular location">
    <subcellularLocation>
        <location evidence="4">Cytoplasm</location>
    </subcellularLocation>
    <text evidence="4">Assembles at midcell at the inner surface of the cytoplasmic membrane.</text>
</comment>
<dbReference type="InterPro" id="IPR045061">
    <property type="entry name" value="FtsZ/CetZ"/>
</dbReference>
<keyword evidence="4" id="KW-0131">Cell cycle</keyword>
<feature type="binding site" evidence="4">
    <location>
        <position position="191"/>
    </location>
    <ligand>
        <name>GTP</name>
        <dbReference type="ChEBI" id="CHEBI:37565"/>
    </ligand>
</feature>
<dbReference type="GO" id="GO:0005525">
    <property type="term" value="F:GTP binding"/>
    <property type="evidence" value="ECO:0007669"/>
    <property type="project" value="UniProtKB-UniRule"/>
</dbReference>